<comment type="caution">
    <text evidence="2">The sequence shown here is derived from an EMBL/GenBank/DDBJ whole genome shotgun (WGS) entry which is preliminary data.</text>
</comment>
<evidence type="ECO:0000313" key="2">
    <source>
        <dbReference type="EMBL" id="GFO30759.1"/>
    </source>
</evidence>
<accession>A0AAV4CHS9</accession>
<dbReference type="EMBL" id="BLXT01006265">
    <property type="protein sequence ID" value="GFO30759.1"/>
    <property type="molecule type" value="Genomic_DNA"/>
</dbReference>
<gene>
    <name evidence="2" type="ORF">PoB_005726400</name>
</gene>
<keyword evidence="3" id="KW-1185">Reference proteome</keyword>
<evidence type="ECO:0000313" key="3">
    <source>
        <dbReference type="Proteomes" id="UP000735302"/>
    </source>
</evidence>
<organism evidence="2 3">
    <name type="scientific">Plakobranchus ocellatus</name>
    <dbReference type="NCBI Taxonomy" id="259542"/>
    <lineage>
        <taxon>Eukaryota</taxon>
        <taxon>Metazoa</taxon>
        <taxon>Spiralia</taxon>
        <taxon>Lophotrochozoa</taxon>
        <taxon>Mollusca</taxon>
        <taxon>Gastropoda</taxon>
        <taxon>Heterobranchia</taxon>
        <taxon>Euthyneura</taxon>
        <taxon>Panpulmonata</taxon>
        <taxon>Sacoglossa</taxon>
        <taxon>Placobranchoidea</taxon>
        <taxon>Plakobranchidae</taxon>
        <taxon>Plakobranchus</taxon>
    </lineage>
</organism>
<name>A0AAV4CHS9_9GAST</name>
<dbReference type="AlphaFoldDB" id="A0AAV4CHS9"/>
<dbReference type="Proteomes" id="UP000735302">
    <property type="component" value="Unassembled WGS sequence"/>
</dbReference>
<dbReference type="SUPFAM" id="SSF52540">
    <property type="entry name" value="P-loop containing nucleoside triphosphate hydrolases"/>
    <property type="match status" value="1"/>
</dbReference>
<reference evidence="2 3" key="1">
    <citation type="journal article" date="2021" name="Elife">
        <title>Chloroplast acquisition without the gene transfer in kleptoplastic sea slugs, Plakobranchus ocellatus.</title>
        <authorList>
            <person name="Maeda T."/>
            <person name="Takahashi S."/>
            <person name="Yoshida T."/>
            <person name="Shimamura S."/>
            <person name="Takaki Y."/>
            <person name="Nagai Y."/>
            <person name="Toyoda A."/>
            <person name="Suzuki Y."/>
            <person name="Arimoto A."/>
            <person name="Ishii H."/>
            <person name="Satoh N."/>
            <person name="Nishiyama T."/>
            <person name="Hasebe M."/>
            <person name="Maruyama T."/>
            <person name="Minagawa J."/>
            <person name="Obokata J."/>
            <person name="Shigenobu S."/>
        </authorList>
    </citation>
    <scope>NUCLEOTIDE SEQUENCE [LARGE SCALE GENOMIC DNA]</scope>
</reference>
<dbReference type="InterPro" id="IPR027417">
    <property type="entry name" value="P-loop_NTPase"/>
</dbReference>
<sequence length="132" mass="14562">MLSARSWSGRGVALRTKAKERVVGLGNDNAFESSRNKRFLKETPSRPTRAAKQVPNDQPANKDDFDATVGETTQVHQLDNSTVRNKSSLLVVTMGRSGSTFTSAIISHHKDVFYTSEPLHAVGKDIYNEEIS</sequence>
<dbReference type="Gene3D" id="3.40.50.300">
    <property type="entry name" value="P-loop containing nucleotide triphosphate hydrolases"/>
    <property type="match status" value="1"/>
</dbReference>
<protein>
    <submittedName>
        <fullName evidence="2">Sulfotransferase</fullName>
    </submittedName>
</protein>
<feature type="region of interest" description="Disordered" evidence="1">
    <location>
        <begin position="34"/>
        <end position="65"/>
    </location>
</feature>
<proteinExistence type="predicted"/>
<evidence type="ECO:0000256" key="1">
    <source>
        <dbReference type="SAM" id="MobiDB-lite"/>
    </source>
</evidence>